<evidence type="ECO:0000313" key="2">
    <source>
        <dbReference type="Proteomes" id="UP001580928"/>
    </source>
</evidence>
<sequence>MKFCLKTVIVFIMVGITMGVYAQERPTKKLIQFTGIIQNADSSVVVPYVTIRNTSYKNQTFAANHQGYFSFVAHENDTIEFTAIGYKTTQVIIPESETNRHSGIIKMEASVTALPAVVVLPWASVEEFNLAFLALDVADDDLLVAKRNLSRESLVAMAREAPLSANELQNYQAISSHQNMTNRNINQRYANPLLNPFAWAKFIDQISKGSKK</sequence>
<evidence type="ECO:0000313" key="1">
    <source>
        <dbReference type="EMBL" id="MFB5945798.1"/>
    </source>
</evidence>
<reference evidence="1 2" key="1">
    <citation type="submission" date="2024-04" db="EMBL/GenBank/DDBJ databases">
        <title>Albibacterium profundi sp. nov., isolated from sediment of the Challenger Deep of Mariana Trench.</title>
        <authorList>
            <person name="Wang Y."/>
        </authorList>
    </citation>
    <scope>NUCLEOTIDE SEQUENCE [LARGE SCALE GENOMIC DNA]</scope>
    <source>
        <strain evidence="1 2">RHL897</strain>
    </source>
</reference>
<organism evidence="1 2">
    <name type="scientific">Albibacterium profundi</name>
    <dbReference type="NCBI Taxonomy" id="3134906"/>
    <lineage>
        <taxon>Bacteria</taxon>
        <taxon>Pseudomonadati</taxon>
        <taxon>Bacteroidota</taxon>
        <taxon>Sphingobacteriia</taxon>
        <taxon>Sphingobacteriales</taxon>
        <taxon>Sphingobacteriaceae</taxon>
        <taxon>Albibacterium</taxon>
    </lineage>
</organism>
<protein>
    <recommendedName>
        <fullName evidence="3">Carboxypeptidase-like regulatory domain-containing protein</fullName>
    </recommendedName>
</protein>
<dbReference type="EMBL" id="JBBVGT010000002">
    <property type="protein sequence ID" value="MFB5945798.1"/>
    <property type="molecule type" value="Genomic_DNA"/>
</dbReference>
<keyword evidence="2" id="KW-1185">Reference proteome</keyword>
<gene>
    <name evidence="1" type="ORF">WKR92_08120</name>
</gene>
<comment type="caution">
    <text evidence="1">The sequence shown here is derived from an EMBL/GenBank/DDBJ whole genome shotgun (WGS) entry which is preliminary data.</text>
</comment>
<accession>A0ABV5CE14</accession>
<evidence type="ECO:0008006" key="3">
    <source>
        <dbReference type="Google" id="ProtNLM"/>
    </source>
</evidence>
<name>A0ABV5CE14_9SPHI</name>
<dbReference type="RefSeq" id="WP_375557331.1">
    <property type="nucleotide sequence ID" value="NZ_JBBVGT010000002.1"/>
</dbReference>
<dbReference type="Proteomes" id="UP001580928">
    <property type="component" value="Unassembled WGS sequence"/>
</dbReference>
<proteinExistence type="predicted"/>